<name>A0AAI8C2C1_9FLAO</name>
<evidence type="ECO:0000313" key="2">
    <source>
        <dbReference type="Proteomes" id="UP000069030"/>
    </source>
</evidence>
<dbReference type="RefSeq" id="WP_041893559.1">
    <property type="nucleotide sequence ID" value="NZ_CP013690.1"/>
</dbReference>
<evidence type="ECO:0000313" key="1">
    <source>
        <dbReference type="EMBL" id="ALU24819.1"/>
    </source>
</evidence>
<proteinExistence type="predicted"/>
<dbReference type="AlphaFoldDB" id="A0AAI8C2C1"/>
<dbReference type="KEGG" id="mod:AS202_00800"/>
<protein>
    <submittedName>
        <fullName evidence="1">Uncharacterized protein</fullName>
    </submittedName>
</protein>
<gene>
    <name evidence="1" type="ORF">AS202_00800</name>
</gene>
<sequence length="76" mass="8615">MKKKTSIKNLLFFGALVLGAIMTFIYFPTKSDTKPTLIQNEYGTFNNPEVAYKECQKLLIQLSNDLNKGIPTNKTK</sequence>
<dbReference type="Proteomes" id="UP000069030">
    <property type="component" value="Chromosome"/>
</dbReference>
<accession>A0AAI8C2C1</accession>
<dbReference type="EMBL" id="CP013690">
    <property type="protein sequence ID" value="ALU24819.1"/>
    <property type="molecule type" value="Genomic_DNA"/>
</dbReference>
<reference evidence="1 2" key="1">
    <citation type="journal article" date="2016" name="J. Zhejiang Univ. Sci. B">
        <title>Antibiotic resistance mechanisms of Myroides sp.</title>
        <authorList>
            <person name="Hu S."/>
            <person name="Yuan S."/>
            <person name="Qu H."/>
            <person name="Jiang T."/>
            <person name="Zhou Y."/>
            <person name="Wang M."/>
            <person name="Ming D."/>
        </authorList>
    </citation>
    <scope>NUCLEOTIDE SEQUENCE [LARGE SCALE GENOMIC DNA]</scope>
    <source>
        <strain evidence="1 2">PR63039</strain>
    </source>
</reference>
<organism evidence="1 2">
    <name type="scientific">Myroides odoratimimus</name>
    <dbReference type="NCBI Taxonomy" id="76832"/>
    <lineage>
        <taxon>Bacteria</taxon>
        <taxon>Pseudomonadati</taxon>
        <taxon>Bacteroidota</taxon>
        <taxon>Flavobacteriia</taxon>
        <taxon>Flavobacteriales</taxon>
        <taxon>Flavobacteriaceae</taxon>
        <taxon>Myroides</taxon>
    </lineage>
</organism>